<dbReference type="Pfam" id="PF06782">
    <property type="entry name" value="UPF0236"/>
    <property type="match status" value="1"/>
</dbReference>
<dbReference type="AlphaFoldDB" id="A0A495A4B5"/>
<proteinExistence type="inferred from homology"/>
<dbReference type="OrthoDB" id="2940550at2"/>
<comment type="similarity">
    <text evidence="1">Belongs to the UPF0236 family.</text>
</comment>
<sequence length="252" mass="29695">MTRVQRNGRRIRGFRELPERKEIDFLYAEADGVFFRGIEKKKSHKVSYAILYEGWDRNGKWVSLRNPMAIMTTKPIADFWKVVTNSDGGAGYTAEKFQENFSQTEYPVLNQLDAYHVFQGLNRAFEAGKSEYKDELRKALKDHDLDYFNLWIDTYESTLDDTKRIEKVRAFRSYILNNWERILDWRECVDNPPEDARSLGAEESNQRHITYRMKKRGMHWSSEGAEAMVKLKQGKLNGTYKIIVHQAMPFTQ</sequence>
<keyword evidence="3" id="KW-1185">Reference proteome</keyword>
<evidence type="ECO:0000256" key="1">
    <source>
        <dbReference type="ARBA" id="ARBA00006539"/>
    </source>
</evidence>
<evidence type="ECO:0000313" key="3">
    <source>
        <dbReference type="Proteomes" id="UP000269301"/>
    </source>
</evidence>
<organism evidence="2 3">
    <name type="scientific">Oceanobacillus halophilus</name>
    <dbReference type="NCBI Taxonomy" id="930130"/>
    <lineage>
        <taxon>Bacteria</taxon>
        <taxon>Bacillati</taxon>
        <taxon>Bacillota</taxon>
        <taxon>Bacilli</taxon>
        <taxon>Bacillales</taxon>
        <taxon>Bacillaceae</taxon>
        <taxon>Oceanobacillus</taxon>
    </lineage>
</organism>
<dbReference type="InterPro" id="IPR009620">
    <property type="entry name" value="UPF0236"/>
</dbReference>
<reference evidence="2 3" key="1">
    <citation type="journal article" date="2016" name="Int. J. Syst. Evol. Microbiol.">
        <title>Oceanobacillus halophilus sp. nov., a novel moderately halophilic bacterium from a hypersaline lake.</title>
        <authorList>
            <person name="Amoozegar M.A."/>
            <person name="Bagheri M."/>
            <person name="Makhdoumi A."/>
            <person name="Nikou M.M."/>
            <person name="Fazeli S.A.S."/>
            <person name="Schumann P."/>
            <person name="Sproer C."/>
            <person name="Sanchez-Porro C."/>
            <person name="Ventosa A."/>
        </authorList>
    </citation>
    <scope>NUCLEOTIDE SEQUENCE [LARGE SCALE GENOMIC DNA]</scope>
    <source>
        <strain evidence="2 3">DSM 23996</strain>
    </source>
</reference>
<dbReference type="Proteomes" id="UP000269301">
    <property type="component" value="Unassembled WGS sequence"/>
</dbReference>
<name>A0A495A4B5_9BACI</name>
<gene>
    <name evidence="2" type="ORF">D8M06_07670</name>
</gene>
<protein>
    <recommendedName>
        <fullName evidence="4">ISLre2 family transposase</fullName>
    </recommendedName>
</protein>
<evidence type="ECO:0000313" key="2">
    <source>
        <dbReference type="EMBL" id="RKQ34252.1"/>
    </source>
</evidence>
<dbReference type="EMBL" id="RBZP01000004">
    <property type="protein sequence ID" value="RKQ34252.1"/>
    <property type="molecule type" value="Genomic_DNA"/>
</dbReference>
<comment type="caution">
    <text evidence="2">The sequence shown here is derived from an EMBL/GenBank/DDBJ whole genome shotgun (WGS) entry which is preliminary data.</text>
</comment>
<evidence type="ECO:0008006" key="4">
    <source>
        <dbReference type="Google" id="ProtNLM"/>
    </source>
</evidence>
<accession>A0A495A4B5</accession>